<evidence type="ECO:0000256" key="5">
    <source>
        <dbReference type="ARBA" id="ARBA00023242"/>
    </source>
</evidence>
<dbReference type="GO" id="GO:0003677">
    <property type="term" value="F:DNA binding"/>
    <property type="evidence" value="ECO:0007669"/>
    <property type="project" value="UniProtKB-KW"/>
</dbReference>
<feature type="domain" description="MBD" evidence="7">
    <location>
        <begin position="10"/>
        <end position="74"/>
    </location>
</feature>
<dbReference type="InterPro" id="IPR016177">
    <property type="entry name" value="DNA-bd_dom_sf"/>
</dbReference>
<accession>A0A2R6X2J1</accession>
<keyword evidence="5" id="KW-0539">Nucleus</keyword>
<comment type="subcellular location">
    <subcellularLocation>
        <location evidence="1">Nucleus</location>
    </subcellularLocation>
</comment>
<keyword evidence="3" id="KW-0238">DNA-binding</keyword>
<proteinExistence type="predicted"/>
<evidence type="ECO:0000256" key="6">
    <source>
        <dbReference type="SAM" id="MobiDB-lite"/>
    </source>
</evidence>
<evidence type="ECO:0000313" key="9">
    <source>
        <dbReference type="Proteomes" id="UP000244005"/>
    </source>
</evidence>
<evidence type="ECO:0000256" key="2">
    <source>
        <dbReference type="ARBA" id="ARBA00023015"/>
    </source>
</evidence>
<keyword evidence="4" id="KW-0804">Transcription</keyword>
<protein>
    <recommendedName>
        <fullName evidence="7">MBD domain-containing protein</fullName>
    </recommendedName>
</protein>
<keyword evidence="9" id="KW-1185">Reference proteome</keyword>
<evidence type="ECO:0000256" key="4">
    <source>
        <dbReference type="ARBA" id="ARBA00023163"/>
    </source>
</evidence>
<feature type="region of interest" description="Disordered" evidence="6">
    <location>
        <begin position="80"/>
        <end position="133"/>
    </location>
</feature>
<sequence>MSPKSANLLANQSGEGAPIAPDGWRWRAGNRKQDMYFTAPSGEVFRSRCKLKEHLKAMENPPSQDAFCWSITEEVLQHPAMQFAVPESATRQPDPEPEVRQPDTALKAASGSSSATIKSRSRRKSKAKRSPLM</sequence>
<evidence type="ECO:0000256" key="1">
    <source>
        <dbReference type="ARBA" id="ARBA00004123"/>
    </source>
</evidence>
<name>A0A2R6X2J1_MARPO</name>
<dbReference type="SUPFAM" id="SSF54171">
    <property type="entry name" value="DNA-binding domain"/>
    <property type="match status" value="1"/>
</dbReference>
<dbReference type="PROSITE" id="PS50982">
    <property type="entry name" value="MBD"/>
    <property type="match status" value="1"/>
</dbReference>
<reference evidence="9" key="1">
    <citation type="journal article" date="2017" name="Cell">
        <title>Insights into land plant evolution garnered from the Marchantia polymorpha genome.</title>
        <authorList>
            <person name="Bowman J.L."/>
            <person name="Kohchi T."/>
            <person name="Yamato K.T."/>
            <person name="Jenkins J."/>
            <person name="Shu S."/>
            <person name="Ishizaki K."/>
            <person name="Yamaoka S."/>
            <person name="Nishihama R."/>
            <person name="Nakamura Y."/>
            <person name="Berger F."/>
            <person name="Adam C."/>
            <person name="Aki S.S."/>
            <person name="Althoff F."/>
            <person name="Araki T."/>
            <person name="Arteaga-Vazquez M.A."/>
            <person name="Balasubrmanian S."/>
            <person name="Barry K."/>
            <person name="Bauer D."/>
            <person name="Boehm C.R."/>
            <person name="Briginshaw L."/>
            <person name="Caballero-Perez J."/>
            <person name="Catarino B."/>
            <person name="Chen F."/>
            <person name="Chiyoda S."/>
            <person name="Chovatia M."/>
            <person name="Davies K.M."/>
            <person name="Delmans M."/>
            <person name="Demura T."/>
            <person name="Dierschke T."/>
            <person name="Dolan L."/>
            <person name="Dorantes-Acosta A.E."/>
            <person name="Eklund D.M."/>
            <person name="Florent S.N."/>
            <person name="Flores-Sandoval E."/>
            <person name="Fujiyama A."/>
            <person name="Fukuzawa H."/>
            <person name="Galik B."/>
            <person name="Grimanelli D."/>
            <person name="Grimwood J."/>
            <person name="Grossniklaus U."/>
            <person name="Hamada T."/>
            <person name="Haseloff J."/>
            <person name="Hetherington A.J."/>
            <person name="Higo A."/>
            <person name="Hirakawa Y."/>
            <person name="Hundley H.N."/>
            <person name="Ikeda Y."/>
            <person name="Inoue K."/>
            <person name="Inoue S.I."/>
            <person name="Ishida S."/>
            <person name="Jia Q."/>
            <person name="Kakita M."/>
            <person name="Kanazawa T."/>
            <person name="Kawai Y."/>
            <person name="Kawashima T."/>
            <person name="Kennedy M."/>
            <person name="Kinose K."/>
            <person name="Kinoshita T."/>
            <person name="Kohara Y."/>
            <person name="Koide E."/>
            <person name="Komatsu K."/>
            <person name="Kopischke S."/>
            <person name="Kubo M."/>
            <person name="Kyozuka J."/>
            <person name="Lagercrantz U."/>
            <person name="Lin S.S."/>
            <person name="Lindquist E."/>
            <person name="Lipzen A.M."/>
            <person name="Lu C.W."/>
            <person name="De Luna E."/>
            <person name="Martienssen R.A."/>
            <person name="Minamino N."/>
            <person name="Mizutani M."/>
            <person name="Mizutani M."/>
            <person name="Mochizuki N."/>
            <person name="Monte I."/>
            <person name="Mosher R."/>
            <person name="Nagasaki H."/>
            <person name="Nakagami H."/>
            <person name="Naramoto S."/>
            <person name="Nishitani K."/>
            <person name="Ohtani M."/>
            <person name="Okamoto T."/>
            <person name="Okumura M."/>
            <person name="Phillips J."/>
            <person name="Pollak B."/>
            <person name="Reinders A."/>
            <person name="Rovekamp M."/>
            <person name="Sano R."/>
            <person name="Sawa S."/>
            <person name="Schmid M.W."/>
            <person name="Shirakawa M."/>
            <person name="Solano R."/>
            <person name="Spunde A."/>
            <person name="Suetsugu N."/>
            <person name="Sugano S."/>
            <person name="Sugiyama A."/>
            <person name="Sun R."/>
            <person name="Suzuki Y."/>
            <person name="Takenaka M."/>
            <person name="Takezawa D."/>
            <person name="Tomogane H."/>
            <person name="Tsuzuki M."/>
            <person name="Ueda T."/>
            <person name="Umeda M."/>
            <person name="Ward J.M."/>
            <person name="Watanabe Y."/>
            <person name="Yazaki K."/>
            <person name="Yokoyama R."/>
            <person name="Yoshitake Y."/>
            <person name="Yotsui I."/>
            <person name="Zachgo S."/>
            <person name="Schmutz J."/>
        </authorList>
    </citation>
    <scope>NUCLEOTIDE SEQUENCE [LARGE SCALE GENOMIC DNA]</scope>
    <source>
        <strain evidence="9">Tak-1</strain>
    </source>
</reference>
<evidence type="ECO:0000313" key="8">
    <source>
        <dbReference type="EMBL" id="PTQ40318.1"/>
    </source>
</evidence>
<keyword evidence="2" id="KW-0805">Transcription regulation</keyword>
<dbReference type="EMBL" id="KZ772712">
    <property type="protein sequence ID" value="PTQ40318.1"/>
    <property type="molecule type" value="Genomic_DNA"/>
</dbReference>
<feature type="compositionally biased region" description="Basic residues" evidence="6">
    <location>
        <begin position="119"/>
        <end position="133"/>
    </location>
</feature>
<gene>
    <name evidence="8" type="ORF">MARPO_0040s0007</name>
</gene>
<dbReference type="AlphaFoldDB" id="A0A2R6X2J1"/>
<dbReference type="Gramene" id="Mp2g22080.1">
    <property type="protein sequence ID" value="Mp2g22080.1.cds"/>
    <property type="gene ID" value="Mp2g22080"/>
</dbReference>
<dbReference type="Proteomes" id="UP000244005">
    <property type="component" value="Unassembled WGS sequence"/>
</dbReference>
<dbReference type="Pfam" id="PF01429">
    <property type="entry name" value="MBD"/>
    <property type="match status" value="1"/>
</dbReference>
<evidence type="ECO:0000256" key="3">
    <source>
        <dbReference type="ARBA" id="ARBA00023125"/>
    </source>
</evidence>
<feature type="compositionally biased region" description="Polar residues" evidence="6">
    <location>
        <begin position="1"/>
        <end position="14"/>
    </location>
</feature>
<organism evidence="8 9">
    <name type="scientific">Marchantia polymorpha</name>
    <name type="common">Common liverwort</name>
    <name type="synonym">Marchantia aquatica</name>
    <dbReference type="NCBI Taxonomy" id="3197"/>
    <lineage>
        <taxon>Eukaryota</taxon>
        <taxon>Viridiplantae</taxon>
        <taxon>Streptophyta</taxon>
        <taxon>Embryophyta</taxon>
        <taxon>Marchantiophyta</taxon>
        <taxon>Marchantiopsida</taxon>
        <taxon>Marchantiidae</taxon>
        <taxon>Marchantiales</taxon>
        <taxon>Marchantiaceae</taxon>
        <taxon>Marchantia</taxon>
    </lineage>
</organism>
<dbReference type="GO" id="GO:0005634">
    <property type="term" value="C:nucleus"/>
    <property type="evidence" value="ECO:0007669"/>
    <property type="project" value="UniProtKB-SubCell"/>
</dbReference>
<dbReference type="OrthoDB" id="1918504at2759"/>
<dbReference type="Gene3D" id="3.30.890.10">
    <property type="entry name" value="Methyl-cpg-binding Protein 2, Chain A"/>
    <property type="match status" value="1"/>
</dbReference>
<feature type="compositionally biased region" description="Low complexity" evidence="6">
    <location>
        <begin position="107"/>
        <end position="118"/>
    </location>
</feature>
<feature type="region of interest" description="Disordered" evidence="6">
    <location>
        <begin position="1"/>
        <end position="25"/>
    </location>
</feature>
<evidence type="ECO:0000259" key="7">
    <source>
        <dbReference type="PROSITE" id="PS50982"/>
    </source>
</evidence>
<dbReference type="InterPro" id="IPR001739">
    <property type="entry name" value="Methyl_CpG_DNA-bd"/>
</dbReference>